<evidence type="ECO:0000313" key="2">
    <source>
        <dbReference type="Proteomes" id="UP001500063"/>
    </source>
</evidence>
<sequence>MRGGVAAEPSGQGAETPPVQCGQQNVGLAAAFQFLCGHEPQDFAFLPLQPTLLGSRDYRGRGSGRAVDA</sequence>
<dbReference type="Proteomes" id="UP001500063">
    <property type="component" value="Unassembled WGS sequence"/>
</dbReference>
<keyword evidence="2" id="KW-1185">Reference proteome</keyword>
<proteinExistence type="predicted"/>
<dbReference type="EMBL" id="BAAABW010000017">
    <property type="protein sequence ID" value="GAA0352964.1"/>
    <property type="molecule type" value="Genomic_DNA"/>
</dbReference>
<gene>
    <name evidence="1" type="ORF">GCM10010319_32620</name>
</gene>
<accession>A0ABN0X1R6</accession>
<name>A0ABN0X1R6_9ACTN</name>
<protein>
    <submittedName>
        <fullName evidence="1">Uncharacterized protein</fullName>
    </submittedName>
</protein>
<organism evidence="1 2">
    <name type="scientific">Streptomyces blastmyceticus</name>
    <dbReference type="NCBI Taxonomy" id="68180"/>
    <lineage>
        <taxon>Bacteria</taxon>
        <taxon>Bacillati</taxon>
        <taxon>Actinomycetota</taxon>
        <taxon>Actinomycetes</taxon>
        <taxon>Kitasatosporales</taxon>
        <taxon>Streptomycetaceae</taxon>
        <taxon>Streptomyces</taxon>
    </lineage>
</organism>
<comment type="caution">
    <text evidence="1">The sequence shown here is derived from an EMBL/GenBank/DDBJ whole genome shotgun (WGS) entry which is preliminary data.</text>
</comment>
<evidence type="ECO:0000313" key="1">
    <source>
        <dbReference type="EMBL" id="GAA0352964.1"/>
    </source>
</evidence>
<reference evidence="1 2" key="1">
    <citation type="journal article" date="2019" name="Int. J. Syst. Evol. Microbiol.">
        <title>The Global Catalogue of Microorganisms (GCM) 10K type strain sequencing project: providing services to taxonomists for standard genome sequencing and annotation.</title>
        <authorList>
            <consortium name="The Broad Institute Genomics Platform"/>
            <consortium name="The Broad Institute Genome Sequencing Center for Infectious Disease"/>
            <person name="Wu L."/>
            <person name="Ma J."/>
        </authorList>
    </citation>
    <scope>NUCLEOTIDE SEQUENCE [LARGE SCALE GENOMIC DNA]</scope>
    <source>
        <strain evidence="1 2">JCM 4565</strain>
    </source>
</reference>